<organism evidence="2 3">
    <name type="scientific">Ancylostoma ceylanicum</name>
    <dbReference type="NCBI Taxonomy" id="53326"/>
    <lineage>
        <taxon>Eukaryota</taxon>
        <taxon>Metazoa</taxon>
        <taxon>Ecdysozoa</taxon>
        <taxon>Nematoda</taxon>
        <taxon>Chromadorea</taxon>
        <taxon>Rhabditida</taxon>
        <taxon>Rhabditina</taxon>
        <taxon>Rhabditomorpha</taxon>
        <taxon>Strongyloidea</taxon>
        <taxon>Ancylostomatidae</taxon>
        <taxon>Ancylostomatinae</taxon>
        <taxon>Ancylostoma</taxon>
    </lineage>
</organism>
<comment type="caution">
    <text evidence="2">The sequence shown here is derived from an EMBL/GenBank/DDBJ whole genome shotgun (WGS) entry which is preliminary data.</text>
</comment>
<dbReference type="EMBL" id="JARK01001337">
    <property type="protein sequence ID" value="EYC34666.1"/>
    <property type="molecule type" value="Genomic_DNA"/>
</dbReference>
<keyword evidence="1" id="KW-1133">Transmembrane helix</keyword>
<protein>
    <submittedName>
        <fullName evidence="2">Uncharacterized protein</fullName>
    </submittedName>
</protein>
<sequence>MDLHSCLPIVQKDILDAYPDAEHEDKQKFLLITIFIFIVTFDTGLFDLTLFPRHLQPPLCTINDQVILHLLLPSISMDVRQNPILFVISSSRTSFCVYPGKVRS</sequence>
<dbReference type="AlphaFoldDB" id="A0A016W505"/>
<gene>
    <name evidence="2" type="primary">Acey_s0001.g87</name>
    <name evidence="2" type="ORF">Y032_0001g87</name>
</gene>
<evidence type="ECO:0000256" key="1">
    <source>
        <dbReference type="SAM" id="Phobius"/>
    </source>
</evidence>
<name>A0A016W505_9BILA</name>
<dbReference type="Proteomes" id="UP000024635">
    <property type="component" value="Unassembled WGS sequence"/>
</dbReference>
<evidence type="ECO:0000313" key="3">
    <source>
        <dbReference type="Proteomes" id="UP000024635"/>
    </source>
</evidence>
<accession>A0A016W505</accession>
<keyword evidence="3" id="KW-1185">Reference proteome</keyword>
<feature type="transmembrane region" description="Helical" evidence="1">
    <location>
        <begin position="29"/>
        <end position="51"/>
    </location>
</feature>
<keyword evidence="1" id="KW-0472">Membrane</keyword>
<reference evidence="3" key="1">
    <citation type="journal article" date="2015" name="Nat. Genet.">
        <title>The genome and transcriptome of the zoonotic hookworm Ancylostoma ceylanicum identify infection-specific gene families.</title>
        <authorList>
            <person name="Schwarz E.M."/>
            <person name="Hu Y."/>
            <person name="Antoshechkin I."/>
            <person name="Miller M.M."/>
            <person name="Sternberg P.W."/>
            <person name="Aroian R.V."/>
        </authorList>
    </citation>
    <scope>NUCLEOTIDE SEQUENCE</scope>
    <source>
        <strain evidence="3">HY135</strain>
    </source>
</reference>
<proteinExistence type="predicted"/>
<keyword evidence="1" id="KW-0812">Transmembrane</keyword>
<evidence type="ECO:0000313" key="2">
    <source>
        <dbReference type="EMBL" id="EYC34666.1"/>
    </source>
</evidence>